<evidence type="ECO:0008006" key="11">
    <source>
        <dbReference type="Google" id="ProtNLM"/>
    </source>
</evidence>
<feature type="compositionally biased region" description="Polar residues" evidence="6">
    <location>
        <begin position="255"/>
        <end position="270"/>
    </location>
</feature>
<dbReference type="AlphaFoldDB" id="A0A430KZE6"/>
<feature type="region of interest" description="Disordered" evidence="6">
    <location>
        <begin position="77"/>
        <end position="109"/>
    </location>
</feature>
<dbReference type="PROSITE" id="PS50157">
    <property type="entry name" value="ZINC_FINGER_C2H2_2"/>
    <property type="match status" value="1"/>
</dbReference>
<keyword evidence="4" id="KW-0863">Zinc-finger</keyword>
<dbReference type="SUPFAM" id="SSF46689">
    <property type="entry name" value="Homeodomain-like"/>
    <property type="match status" value="1"/>
</dbReference>
<evidence type="ECO:0000256" key="6">
    <source>
        <dbReference type="SAM" id="MobiDB-lite"/>
    </source>
</evidence>
<accession>A0A430KZE6</accession>
<feature type="domain" description="C2H2-type" evidence="8">
    <location>
        <begin position="308"/>
        <end position="336"/>
    </location>
</feature>
<gene>
    <name evidence="9" type="ORF">BHE90_016778</name>
</gene>
<evidence type="ECO:0000256" key="5">
    <source>
        <dbReference type="PROSITE-ProRule" id="PRU00108"/>
    </source>
</evidence>
<dbReference type="PANTHER" id="PTHR11850">
    <property type="entry name" value="HOMEOBOX PROTEIN TRANSCRIPTION FACTORS"/>
    <property type="match status" value="1"/>
</dbReference>
<dbReference type="Gene3D" id="1.10.10.60">
    <property type="entry name" value="Homeodomain-like"/>
    <property type="match status" value="1"/>
</dbReference>
<dbReference type="EMBL" id="MIKF01000695">
    <property type="protein sequence ID" value="RTE68844.1"/>
    <property type="molecule type" value="Genomic_DNA"/>
</dbReference>
<dbReference type="GO" id="GO:0003677">
    <property type="term" value="F:DNA binding"/>
    <property type="evidence" value="ECO:0007669"/>
    <property type="project" value="UniProtKB-UniRule"/>
</dbReference>
<evidence type="ECO:0000259" key="7">
    <source>
        <dbReference type="PROSITE" id="PS50071"/>
    </source>
</evidence>
<dbReference type="InterPro" id="IPR050224">
    <property type="entry name" value="TALE_homeobox"/>
</dbReference>
<dbReference type="InterPro" id="IPR009057">
    <property type="entry name" value="Homeodomain-like_sf"/>
</dbReference>
<evidence type="ECO:0000256" key="2">
    <source>
        <dbReference type="ARBA" id="ARBA00023155"/>
    </source>
</evidence>
<dbReference type="Pfam" id="PF05920">
    <property type="entry name" value="Homeobox_KN"/>
    <property type="match status" value="1"/>
</dbReference>
<dbReference type="PROSITE" id="PS50071">
    <property type="entry name" value="HOMEOBOX_2"/>
    <property type="match status" value="1"/>
</dbReference>
<feature type="compositionally biased region" description="Low complexity" evidence="6">
    <location>
        <begin position="241"/>
        <end position="254"/>
    </location>
</feature>
<comment type="caution">
    <text evidence="9">The sequence shown here is derived from an EMBL/GenBank/DDBJ whole genome shotgun (WGS) entry which is preliminary data.</text>
</comment>
<keyword evidence="2 5" id="KW-0371">Homeobox</keyword>
<evidence type="ECO:0000256" key="1">
    <source>
        <dbReference type="ARBA" id="ARBA00023125"/>
    </source>
</evidence>
<keyword evidence="4" id="KW-0862">Zinc</keyword>
<dbReference type="GO" id="GO:0005634">
    <property type="term" value="C:nucleus"/>
    <property type="evidence" value="ECO:0007669"/>
    <property type="project" value="UniProtKB-SubCell"/>
</dbReference>
<dbReference type="SMART" id="SM00389">
    <property type="entry name" value="HOX"/>
    <property type="match status" value="1"/>
</dbReference>
<dbReference type="GO" id="GO:0008270">
    <property type="term" value="F:zinc ion binding"/>
    <property type="evidence" value="ECO:0007669"/>
    <property type="project" value="UniProtKB-KW"/>
</dbReference>
<feature type="region of interest" description="Disordered" evidence="6">
    <location>
        <begin position="773"/>
        <end position="800"/>
    </location>
</feature>
<evidence type="ECO:0000313" key="9">
    <source>
        <dbReference type="EMBL" id="RTE68844.1"/>
    </source>
</evidence>
<feature type="region of interest" description="Disordered" evidence="6">
    <location>
        <begin position="176"/>
        <end position="212"/>
    </location>
</feature>
<comment type="subcellular location">
    <subcellularLocation>
        <location evidence="5">Nucleus</location>
    </subcellularLocation>
</comment>
<feature type="domain" description="Homeobox" evidence="7">
    <location>
        <begin position="98"/>
        <end position="161"/>
    </location>
</feature>
<evidence type="ECO:0000256" key="4">
    <source>
        <dbReference type="PROSITE-ProRule" id="PRU00042"/>
    </source>
</evidence>
<feature type="compositionally biased region" description="Pro residues" evidence="6">
    <location>
        <begin position="27"/>
        <end position="37"/>
    </location>
</feature>
<keyword evidence="4" id="KW-0479">Metal-binding</keyword>
<evidence type="ECO:0000313" key="10">
    <source>
        <dbReference type="Proteomes" id="UP000287124"/>
    </source>
</evidence>
<evidence type="ECO:0000256" key="3">
    <source>
        <dbReference type="ARBA" id="ARBA00023242"/>
    </source>
</evidence>
<keyword evidence="1 5" id="KW-0238">DNA-binding</keyword>
<dbReference type="InterPro" id="IPR001356">
    <property type="entry name" value="HD"/>
</dbReference>
<dbReference type="Proteomes" id="UP000287124">
    <property type="component" value="Unassembled WGS sequence"/>
</dbReference>
<dbReference type="InterPro" id="IPR013087">
    <property type="entry name" value="Znf_C2H2_type"/>
</dbReference>
<name>A0A430KZE6_9HYPO</name>
<reference evidence="9 10" key="1">
    <citation type="submission" date="2017-06" db="EMBL/GenBank/DDBJ databases">
        <title>Comparative genomic analysis of Ambrosia Fusariam Clade fungi.</title>
        <authorList>
            <person name="Stajich J.E."/>
            <person name="Carrillo J."/>
            <person name="Kijimoto T."/>
            <person name="Eskalen A."/>
            <person name="O'Donnell K."/>
            <person name="Kasson M."/>
        </authorList>
    </citation>
    <scope>NUCLEOTIDE SEQUENCE [LARGE SCALE GENOMIC DNA]</scope>
    <source>
        <strain evidence="9 10">UCR1854</strain>
    </source>
</reference>
<protein>
    <recommendedName>
        <fullName evidence="11">Homeobox domain-containing protein</fullName>
    </recommendedName>
</protein>
<keyword evidence="10" id="KW-1185">Reference proteome</keyword>
<dbReference type="CDD" id="cd00086">
    <property type="entry name" value="homeodomain"/>
    <property type="match status" value="1"/>
</dbReference>
<feature type="region of interest" description="Disordered" evidence="6">
    <location>
        <begin position="1"/>
        <end position="43"/>
    </location>
</feature>
<proteinExistence type="predicted"/>
<feature type="DNA-binding region" description="Homeobox" evidence="5">
    <location>
        <begin position="100"/>
        <end position="162"/>
    </location>
</feature>
<dbReference type="SMART" id="SM00355">
    <property type="entry name" value="ZnF_C2H2"/>
    <property type="match status" value="2"/>
</dbReference>
<feature type="compositionally biased region" description="Basic and acidic residues" evidence="6">
    <location>
        <begin position="203"/>
        <end position="212"/>
    </location>
</feature>
<feature type="region of interest" description="Disordered" evidence="6">
    <location>
        <begin position="227"/>
        <end position="289"/>
    </location>
</feature>
<evidence type="ECO:0000259" key="8">
    <source>
        <dbReference type="PROSITE" id="PS50157"/>
    </source>
</evidence>
<dbReference type="GO" id="GO:0006355">
    <property type="term" value="P:regulation of DNA-templated transcription"/>
    <property type="evidence" value="ECO:0007669"/>
    <property type="project" value="InterPro"/>
</dbReference>
<keyword evidence="3 5" id="KW-0539">Nucleus</keyword>
<dbReference type="PROSITE" id="PS00028">
    <property type="entry name" value="ZINC_FINGER_C2H2_1"/>
    <property type="match status" value="1"/>
</dbReference>
<organism evidence="9 10">
    <name type="scientific">Fusarium euwallaceae</name>
    <dbReference type="NCBI Taxonomy" id="1147111"/>
    <lineage>
        <taxon>Eukaryota</taxon>
        <taxon>Fungi</taxon>
        <taxon>Dikarya</taxon>
        <taxon>Ascomycota</taxon>
        <taxon>Pezizomycotina</taxon>
        <taxon>Sordariomycetes</taxon>
        <taxon>Hypocreomycetidae</taxon>
        <taxon>Hypocreales</taxon>
        <taxon>Nectriaceae</taxon>
        <taxon>Fusarium</taxon>
        <taxon>Fusarium solani species complex</taxon>
    </lineage>
</organism>
<sequence length="863" mass="96966">MAMYSNYDGSAEPMPDLGPEELTLLDIPPPDLNPPGPSFQLSRSDICESHTWGIWNAQPPPDNPGSLTPAFERAWKHAVPGPSWDPTSPGETRDPGPQTKPSHGPRFSRDGVRILRNWMAAHRYHPYASPQDLDTLQRQTGLSRQQVKDWLANSRRRTKFQPYPMLGRGQVLAAEGLDGPMPSLRVQSRPPTPAPPELMNPLERWENSPPEHEPATVLDIFRALAASPRPMDPSGENSGHASSLSNSMAASNSSREMGSQSSAFSQTSGGSLVPGSSKRSSTQRRRRRLLTRRQEENWLRLSQACYTYQCTFCTETFKKKYDWQRHEKTQHLSVEEWICSPKGPMETHPEQGKMCVYCGEADPSPSHLSGHNHAACLGQPSEKRTFYRKDHLRQHLRLVHGSSFKSWPMEQWMAGNQEVRSRCGFCDKALESWIERVDHLAAHFKTGVTMADWKGDWGFEPRIVDMVENAMPPYLIHDEAKAPLPFSVSQGPADTPSSAFELVKLELAYYSRHLADTYGRNPSDEEMQYEACCIVFGADVTSCQPTSSAPSTLRDILLSSTTITERARSRPLKQNTSLRMSQLKVKGKNNIFDGCEFELQMCHYVGAYITLGHRLVDSQIQQEACNVLNRMEISSPNPSIQFRDFLERLIWSSTKWMAPLRERGYRYSLECTGGNIRDESYPDRRHYDRMLMNNGEQDQFELSLGQLGGILPSASMPDVHPALRTATSLREVAGDTFSIPDPSTQQSITRALSLSELGHLTTSLASYHKEFDMTPSTTETRASTAGPWTRTAGAPPAQVKPSLRGLEPGKGNSIFLNDNNTYRNLTRELSRFVASTMSKHNPDSHVPTDEELKHRARWILFDG</sequence>
<dbReference type="InterPro" id="IPR008422">
    <property type="entry name" value="KN_HD"/>
</dbReference>
<feature type="compositionally biased region" description="Polar residues" evidence="6">
    <location>
        <begin position="774"/>
        <end position="783"/>
    </location>
</feature>